<sequence length="87" mass="9851">MLILILREFTGALAVNDNQNVMTEILAQQGHSELEIQRLLIRLQDYDKRTIRDSVFHSIADGTFSISVGDNTSAEETVRQWGPVHAR</sequence>
<proteinExistence type="predicted"/>
<comment type="caution">
    <text evidence="1">The sequence shown here is derived from an EMBL/GenBank/DDBJ whole genome shotgun (WGS) entry which is preliminary data.</text>
</comment>
<reference evidence="1 2" key="1">
    <citation type="submission" date="2019-08" db="EMBL/GenBank/DDBJ databases">
        <title>Deep-cultivation of Planctomycetes and their phenomic and genomic characterization uncovers novel biology.</title>
        <authorList>
            <person name="Wiegand S."/>
            <person name="Jogler M."/>
            <person name="Boedeker C."/>
            <person name="Pinto D."/>
            <person name="Vollmers J."/>
            <person name="Rivas-Marin E."/>
            <person name="Kohn T."/>
            <person name="Peeters S.H."/>
            <person name="Heuer A."/>
            <person name="Rast P."/>
            <person name="Oberbeckmann S."/>
            <person name="Bunk B."/>
            <person name="Jeske O."/>
            <person name="Meyerdierks A."/>
            <person name="Storesund J.E."/>
            <person name="Kallscheuer N."/>
            <person name="Luecker S."/>
            <person name="Lage O.M."/>
            <person name="Pohl T."/>
            <person name="Merkel B.J."/>
            <person name="Hornburger P."/>
            <person name="Mueller R.-W."/>
            <person name="Bruemmer F."/>
            <person name="Labrenz M."/>
            <person name="Spormann A.M."/>
            <person name="Op Den Camp H."/>
            <person name="Overmann J."/>
            <person name="Amann R."/>
            <person name="Jetten M.S.M."/>
            <person name="Mascher T."/>
            <person name="Medema M.H."/>
            <person name="Devos D.P."/>
            <person name="Kaster A.-K."/>
            <person name="Ovreas L."/>
            <person name="Rohde M."/>
            <person name="Galperin M.Y."/>
            <person name="Jogler C."/>
        </authorList>
    </citation>
    <scope>NUCLEOTIDE SEQUENCE [LARGE SCALE GENOMIC DNA]</scope>
    <source>
        <strain evidence="1 2">LF1</strain>
    </source>
</reference>
<dbReference type="AlphaFoldDB" id="A0A5B1CGJ6"/>
<organism evidence="1 2">
    <name type="scientific">Rubripirellula obstinata</name>
    <dbReference type="NCBI Taxonomy" id="406547"/>
    <lineage>
        <taxon>Bacteria</taxon>
        <taxon>Pseudomonadati</taxon>
        <taxon>Planctomycetota</taxon>
        <taxon>Planctomycetia</taxon>
        <taxon>Pirellulales</taxon>
        <taxon>Pirellulaceae</taxon>
        <taxon>Rubripirellula</taxon>
    </lineage>
</organism>
<evidence type="ECO:0000313" key="2">
    <source>
        <dbReference type="Proteomes" id="UP000322699"/>
    </source>
</evidence>
<gene>
    <name evidence="1" type="ORF">LF1_08410</name>
</gene>
<dbReference type="RefSeq" id="WP_068267087.1">
    <property type="nucleotide sequence ID" value="NZ_LWSK01000156.1"/>
</dbReference>
<evidence type="ECO:0000313" key="1">
    <source>
        <dbReference type="EMBL" id="KAA1258324.1"/>
    </source>
</evidence>
<protein>
    <submittedName>
        <fullName evidence="1">Uncharacterized protein</fullName>
    </submittedName>
</protein>
<dbReference type="EMBL" id="VRLW01000001">
    <property type="protein sequence ID" value="KAA1258324.1"/>
    <property type="molecule type" value="Genomic_DNA"/>
</dbReference>
<keyword evidence="2" id="KW-1185">Reference proteome</keyword>
<accession>A0A5B1CGJ6</accession>
<dbReference type="Proteomes" id="UP000322699">
    <property type="component" value="Unassembled WGS sequence"/>
</dbReference>
<name>A0A5B1CGJ6_9BACT</name>